<dbReference type="EMBL" id="JAAHBT010000073">
    <property type="protein sequence ID" value="NES09756.1"/>
    <property type="molecule type" value="Genomic_DNA"/>
</dbReference>
<keyword evidence="2" id="KW-0472">Membrane</keyword>
<evidence type="ECO:0000259" key="5">
    <source>
        <dbReference type="Pfam" id="PF04355"/>
    </source>
</evidence>
<keyword evidence="1 4" id="KW-0732">Signal</keyword>
<gene>
    <name evidence="6" type="primary">osmE</name>
    <name evidence="6" type="ORF">G3O07_08445</name>
</gene>
<dbReference type="Gene3D" id="3.30.1450.10">
    <property type="match status" value="1"/>
</dbReference>
<organism evidence="6 7">
    <name type="scientific">Pseudomonas laurentiana</name>
    <dbReference type="NCBI Taxonomy" id="2364649"/>
    <lineage>
        <taxon>Bacteria</taxon>
        <taxon>Pseudomonadati</taxon>
        <taxon>Pseudomonadota</taxon>
        <taxon>Gammaproteobacteria</taxon>
        <taxon>Pseudomonadales</taxon>
        <taxon>Pseudomonadaceae</taxon>
        <taxon>Pseudomonas</taxon>
    </lineage>
</organism>
<evidence type="ECO:0000313" key="7">
    <source>
        <dbReference type="Proteomes" id="UP000471751"/>
    </source>
</evidence>
<keyword evidence="7" id="KW-1185">Reference proteome</keyword>
<protein>
    <submittedName>
        <fullName evidence="6">Osmotically-inducible lipoprotein OsmE</fullName>
    </submittedName>
</protein>
<feature type="compositionally biased region" description="Gly residues" evidence="3">
    <location>
        <begin position="116"/>
        <end position="129"/>
    </location>
</feature>
<evidence type="ECO:0000256" key="3">
    <source>
        <dbReference type="SAM" id="MobiDB-lite"/>
    </source>
</evidence>
<accession>A0A6I5RQ81</accession>
<dbReference type="GO" id="GO:0019867">
    <property type="term" value="C:outer membrane"/>
    <property type="evidence" value="ECO:0007669"/>
    <property type="project" value="InterPro"/>
</dbReference>
<evidence type="ECO:0000256" key="1">
    <source>
        <dbReference type="ARBA" id="ARBA00022729"/>
    </source>
</evidence>
<dbReference type="Proteomes" id="UP000471751">
    <property type="component" value="Unassembled WGS sequence"/>
</dbReference>
<comment type="caution">
    <text evidence="6">The sequence shown here is derived from an EMBL/GenBank/DDBJ whole genome shotgun (WGS) entry which is preliminary data.</text>
</comment>
<dbReference type="Pfam" id="PF04355">
    <property type="entry name" value="BamE"/>
    <property type="match status" value="1"/>
</dbReference>
<feature type="chain" id="PRO_5026087461" evidence="4">
    <location>
        <begin position="26"/>
        <end position="129"/>
    </location>
</feature>
<dbReference type="InterPro" id="IPR007450">
    <property type="entry name" value="BamE_dom"/>
</dbReference>
<name>A0A6I5RQ81_9PSED</name>
<keyword evidence="6" id="KW-0449">Lipoprotein</keyword>
<reference evidence="6 7" key="1">
    <citation type="submission" date="2020-02" db="EMBL/GenBank/DDBJ databases">
        <title>Broccoli isolated Pseudomonas sp.</title>
        <authorList>
            <person name="Fujikawa T."/>
            <person name="Sawada H."/>
        </authorList>
    </citation>
    <scope>NUCLEOTIDE SEQUENCE [LARGE SCALE GENOMIC DNA]</scope>
    <source>
        <strain evidence="6 7">JCM 32154</strain>
    </source>
</reference>
<evidence type="ECO:0000256" key="2">
    <source>
        <dbReference type="ARBA" id="ARBA00023136"/>
    </source>
</evidence>
<evidence type="ECO:0000313" key="6">
    <source>
        <dbReference type="EMBL" id="NES09756.1"/>
    </source>
</evidence>
<dbReference type="AlphaFoldDB" id="A0A6I5RQ81"/>
<feature type="region of interest" description="Disordered" evidence="3">
    <location>
        <begin position="102"/>
        <end position="129"/>
    </location>
</feature>
<sequence length="129" mass="13777">MNTSLLPLTTLLAALMALSSCTSNSRIYRDQPLVARVETGMSKDQVERIGGKPLSVSERTVVPGTCYDYMFTNTGHKQPFNVSFDSSGNVDHTSFITCAEWSRAQQKSREPSSKGSGVGGMGGMGGSGY</sequence>
<feature type="domain" description="Outer membrane protein assembly factor BamE" evidence="5">
    <location>
        <begin position="28"/>
        <end position="92"/>
    </location>
</feature>
<feature type="signal peptide" evidence="4">
    <location>
        <begin position="1"/>
        <end position="25"/>
    </location>
</feature>
<evidence type="ECO:0000256" key="4">
    <source>
        <dbReference type="SAM" id="SignalP"/>
    </source>
</evidence>
<dbReference type="RefSeq" id="WP_163934715.1">
    <property type="nucleotide sequence ID" value="NZ_BMQU01000002.1"/>
</dbReference>
<dbReference type="InterPro" id="IPR037873">
    <property type="entry name" value="BamE-like"/>
</dbReference>
<proteinExistence type="predicted"/>
<dbReference type="NCBIfam" id="NF008423">
    <property type="entry name" value="PRK11251.1"/>
    <property type="match status" value="1"/>
</dbReference>